<dbReference type="Proteomes" id="UP000824469">
    <property type="component" value="Unassembled WGS sequence"/>
</dbReference>
<dbReference type="Pfam" id="PF11955">
    <property type="entry name" value="PORR"/>
    <property type="match status" value="1"/>
</dbReference>
<organism evidence="2 3">
    <name type="scientific">Taxus chinensis</name>
    <name type="common">Chinese yew</name>
    <name type="synonym">Taxus wallichiana var. chinensis</name>
    <dbReference type="NCBI Taxonomy" id="29808"/>
    <lineage>
        <taxon>Eukaryota</taxon>
        <taxon>Viridiplantae</taxon>
        <taxon>Streptophyta</taxon>
        <taxon>Embryophyta</taxon>
        <taxon>Tracheophyta</taxon>
        <taxon>Spermatophyta</taxon>
        <taxon>Pinopsida</taxon>
        <taxon>Pinidae</taxon>
        <taxon>Conifers II</taxon>
        <taxon>Cupressales</taxon>
        <taxon>Taxaceae</taxon>
        <taxon>Taxus</taxon>
    </lineage>
</organism>
<sequence>MRRVVLFIQQKEKGFKLFFSSYSNSNIENNLLEWRRTRLQIPYAYTLNWRAPIMQNKSLQFAGMTTYASHIKRPKKKKEGPMRKKVQPQHQRIAAFENAVDRDDYFRFLIKTKEWLSKEPEQVLQLDDAGKMYRELGFPRGRKVTRYIEKHPALFQLYRHIDGKMWLGFTDLMESLLKEERQIMEETEKHRMNTVRKLIMMSARKRIPMAKFHHCRNIFGLTDNFRDRIKEYPQFFRVFEEEGCRFVELAQWDSSLAVTALEASYIGNEEKVKNAFVFRVKYGKNLYLGKEGVKKLNSLNTFPLVSPYSDTSNIEPESLNGQKYRVCLIHEFVSLTLEKKASIHHLVEFKDEFRLAKDTRQLLQEQQRTFYLAGTEMNWTVFLKDAYREEELIEKDPMVVFKEKLFGYGSFKQGDLELKEILHANRLDEIEERKDNEGQKLMIGE</sequence>
<dbReference type="AlphaFoldDB" id="A0AA38CLF6"/>
<keyword evidence="3" id="KW-1185">Reference proteome</keyword>
<dbReference type="EMBL" id="JAHRHJ020000010">
    <property type="protein sequence ID" value="KAH9298514.1"/>
    <property type="molecule type" value="Genomic_DNA"/>
</dbReference>
<feature type="non-terminal residue" evidence="2">
    <location>
        <position position="445"/>
    </location>
</feature>
<accession>A0AA38CLF6</accession>
<dbReference type="PANTHER" id="PTHR31476">
    <property type="entry name" value="PROTEIN WHAT'S THIS FACTOR 1 HOMOLOG, CHLOROPLASTIC"/>
    <property type="match status" value="1"/>
</dbReference>
<protein>
    <recommendedName>
        <fullName evidence="1">PORR domain-containing protein</fullName>
    </recommendedName>
</protein>
<dbReference type="GO" id="GO:0003723">
    <property type="term" value="F:RNA binding"/>
    <property type="evidence" value="ECO:0007669"/>
    <property type="project" value="InterPro"/>
</dbReference>
<dbReference type="InterPro" id="IPR021099">
    <property type="entry name" value="PORR_domain"/>
</dbReference>
<dbReference type="PANTHER" id="PTHR31476:SF14">
    <property type="entry name" value="OS09G0473400 PROTEIN"/>
    <property type="match status" value="1"/>
</dbReference>
<evidence type="ECO:0000313" key="2">
    <source>
        <dbReference type="EMBL" id="KAH9298514.1"/>
    </source>
</evidence>
<gene>
    <name evidence="2" type="ORF">KI387_030196</name>
</gene>
<dbReference type="InterPro" id="IPR045040">
    <property type="entry name" value="PORR_fam"/>
</dbReference>
<evidence type="ECO:0000259" key="1">
    <source>
        <dbReference type="Pfam" id="PF11955"/>
    </source>
</evidence>
<proteinExistence type="predicted"/>
<reference evidence="2 3" key="1">
    <citation type="journal article" date="2021" name="Nat. Plants">
        <title>The Taxus genome provides insights into paclitaxel biosynthesis.</title>
        <authorList>
            <person name="Xiong X."/>
            <person name="Gou J."/>
            <person name="Liao Q."/>
            <person name="Li Y."/>
            <person name="Zhou Q."/>
            <person name="Bi G."/>
            <person name="Li C."/>
            <person name="Du R."/>
            <person name="Wang X."/>
            <person name="Sun T."/>
            <person name="Guo L."/>
            <person name="Liang H."/>
            <person name="Lu P."/>
            <person name="Wu Y."/>
            <person name="Zhang Z."/>
            <person name="Ro D.K."/>
            <person name="Shang Y."/>
            <person name="Huang S."/>
            <person name="Yan J."/>
        </authorList>
    </citation>
    <scope>NUCLEOTIDE SEQUENCE [LARGE SCALE GENOMIC DNA]</scope>
    <source>
        <strain evidence="2">Ta-2019</strain>
    </source>
</reference>
<name>A0AA38CLF6_TAXCH</name>
<comment type="caution">
    <text evidence="2">The sequence shown here is derived from an EMBL/GenBank/DDBJ whole genome shotgun (WGS) entry which is preliminary data.</text>
</comment>
<dbReference type="OMA" id="KIWLGFT"/>
<evidence type="ECO:0000313" key="3">
    <source>
        <dbReference type="Proteomes" id="UP000824469"/>
    </source>
</evidence>
<feature type="domain" description="PORR" evidence="1">
    <location>
        <begin position="92"/>
        <end position="406"/>
    </location>
</feature>